<dbReference type="GO" id="GO:0030313">
    <property type="term" value="C:cell envelope"/>
    <property type="evidence" value="ECO:0007669"/>
    <property type="project" value="UniProtKB-SubCell"/>
</dbReference>
<organism evidence="3 4">
    <name type="scientific">Catenuloplanes atrovinosus</name>
    <dbReference type="NCBI Taxonomy" id="137266"/>
    <lineage>
        <taxon>Bacteria</taxon>
        <taxon>Bacillati</taxon>
        <taxon>Actinomycetota</taxon>
        <taxon>Actinomycetes</taxon>
        <taxon>Micromonosporales</taxon>
        <taxon>Micromonosporaceae</taxon>
        <taxon>Catenuloplanes</taxon>
    </lineage>
</organism>
<accession>A0AAE4CDE8</accession>
<protein>
    <recommendedName>
        <fullName evidence="2">Heparinase II/III-like C-terminal domain-containing protein</fullName>
    </recommendedName>
</protein>
<dbReference type="AlphaFoldDB" id="A0AAE4CDE8"/>
<evidence type="ECO:0000313" key="3">
    <source>
        <dbReference type="EMBL" id="MDR7277455.1"/>
    </source>
</evidence>
<sequence length="600" mass="65613">MHPVPGTDRTAHRPRLLSTALRAGRLAPRATIDHAAFAGVPEETKAAIVAIADETAGTPWPQPTLTRWRAYLRDGSRVAWEDPYFARRHRLHAAALALALTGDRARYADEVLDGVWLLAEETTWCLPAHDDTATGPDRVVPDPAHPYLDLFAAETAATLAWLVHLHADLLATVPGVRERITAEIRRRVLDPYRLHADAYHWFGAPMNWNPWITDNVVAVALLTCDDPAPIVERAVASLDAYLDGVPADGGCPEGISYWWHSGARLFEALELLGVPAEVWNDPLIHRIARFPLTAHLGGEWSASFGDGGARVPRAHGRAQKDHLSPALLHRYGRAVGDDEITAFARASRGDDPLTTLPSPMGRAIAALTDPVWRDAAPRAFPEPPVQWLPRTQVASLRGGALHLIAKAGHNDEPHNHNDVGGFVLAVRGEPVVVDAGAGVYDRDSFGPGRYRAWFTRSAFHSVPEIDGYEQAPGPAFAARDVSLDGTVLTMDLAGAYPAEAGIVSLRRTFTVADDLITLTDAWRLDHPPQRIRLRLLLRDEPPAVRIALPDHVRPRTEEIALTDPRLRAVWGDRLVLMTLEVTSPAATGEVTVRFRPPAPS</sequence>
<evidence type="ECO:0000256" key="1">
    <source>
        <dbReference type="ARBA" id="ARBA00004196"/>
    </source>
</evidence>
<dbReference type="GO" id="GO:0016829">
    <property type="term" value="F:lyase activity"/>
    <property type="evidence" value="ECO:0007669"/>
    <property type="project" value="InterPro"/>
</dbReference>
<dbReference type="Gene3D" id="2.70.98.70">
    <property type="match status" value="1"/>
</dbReference>
<comment type="caution">
    <text evidence="3">The sequence shown here is derived from an EMBL/GenBank/DDBJ whole genome shotgun (WGS) entry which is preliminary data.</text>
</comment>
<feature type="domain" description="Heparinase II/III-like C-terminal" evidence="2">
    <location>
        <begin position="383"/>
        <end position="522"/>
    </location>
</feature>
<dbReference type="InterPro" id="IPR012480">
    <property type="entry name" value="Hepar_II_III_C"/>
</dbReference>
<dbReference type="Proteomes" id="UP001183643">
    <property type="component" value="Unassembled WGS sequence"/>
</dbReference>
<dbReference type="RefSeq" id="WP_310369771.1">
    <property type="nucleotide sequence ID" value="NZ_JAVDYB010000001.1"/>
</dbReference>
<dbReference type="Pfam" id="PF07940">
    <property type="entry name" value="Hepar_II_III_C"/>
    <property type="match status" value="1"/>
</dbReference>
<comment type="subcellular location">
    <subcellularLocation>
        <location evidence="1">Cell envelope</location>
    </subcellularLocation>
</comment>
<evidence type="ECO:0000313" key="4">
    <source>
        <dbReference type="Proteomes" id="UP001183643"/>
    </source>
</evidence>
<name>A0AAE4CDE8_9ACTN</name>
<dbReference type="InterPro" id="IPR008929">
    <property type="entry name" value="Chondroitin_lyas"/>
</dbReference>
<dbReference type="SUPFAM" id="SSF48230">
    <property type="entry name" value="Chondroitin AC/alginate lyase"/>
    <property type="match status" value="1"/>
</dbReference>
<evidence type="ECO:0000259" key="2">
    <source>
        <dbReference type="Pfam" id="PF07940"/>
    </source>
</evidence>
<proteinExistence type="predicted"/>
<keyword evidence="4" id="KW-1185">Reference proteome</keyword>
<dbReference type="Gene3D" id="1.50.10.100">
    <property type="entry name" value="Chondroitin AC/alginate lyase"/>
    <property type="match status" value="1"/>
</dbReference>
<dbReference type="EMBL" id="JAVDYB010000001">
    <property type="protein sequence ID" value="MDR7277455.1"/>
    <property type="molecule type" value="Genomic_DNA"/>
</dbReference>
<reference evidence="3" key="1">
    <citation type="submission" date="2023-07" db="EMBL/GenBank/DDBJ databases">
        <title>Sequencing the genomes of 1000 actinobacteria strains.</title>
        <authorList>
            <person name="Klenk H.-P."/>
        </authorList>
    </citation>
    <scope>NUCLEOTIDE SEQUENCE</scope>
    <source>
        <strain evidence="3">DSM 44707</strain>
    </source>
</reference>
<gene>
    <name evidence="3" type="ORF">J2S41_004233</name>
</gene>